<dbReference type="EMBL" id="FMWG01000001">
    <property type="protein sequence ID" value="SCZ49170.1"/>
    <property type="molecule type" value="Genomic_DNA"/>
</dbReference>
<evidence type="ECO:0000313" key="2">
    <source>
        <dbReference type="EMBL" id="SCZ52465.1"/>
    </source>
</evidence>
<evidence type="ECO:0000313" key="1">
    <source>
        <dbReference type="EMBL" id="SCZ49170.1"/>
    </source>
</evidence>
<evidence type="ECO:0000313" key="3">
    <source>
        <dbReference type="Proteomes" id="UP000198767"/>
    </source>
</evidence>
<name>A0A1G5PS65_9RHOB</name>
<accession>A0A1G5PS65</accession>
<dbReference type="AlphaFoldDB" id="A0A1G5PS65"/>
<sequence length="62" mass="7153">MLDGMSCYFCPICDAYTLQVFPLVAGFEVVLVLKRGFPNLNLCNKRLALKRKQPPMRPVWHL</sequence>
<keyword evidence="3" id="KW-1185">Reference proteome</keyword>
<organism evidence="2 3">
    <name type="scientific">Epibacterium ulvae</name>
    <dbReference type="NCBI Taxonomy" id="1156985"/>
    <lineage>
        <taxon>Bacteria</taxon>
        <taxon>Pseudomonadati</taxon>
        <taxon>Pseudomonadota</taxon>
        <taxon>Alphaproteobacteria</taxon>
        <taxon>Rhodobacterales</taxon>
        <taxon>Roseobacteraceae</taxon>
        <taxon>Epibacterium</taxon>
    </lineage>
</organism>
<gene>
    <name evidence="1" type="ORF">SAMN04488118_1012</name>
    <name evidence="2" type="ORF">SAMN04488118_1022</name>
</gene>
<protein>
    <submittedName>
        <fullName evidence="2">Uncharacterized protein</fullName>
    </submittedName>
</protein>
<proteinExistence type="predicted"/>
<reference evidence="2 3" key="1">
    <citation type="submission" date="2016-10" db="EMBL/GenBank/DDBJ databases">
        <authorList>
            <person name="de Groot N.N."/>
        </authorList>
    </citation>
    <scope>NUCLEOTIDE SEQUENCE [LARGE SCALE GENOMIC DNA]</scope>
    <source>
        <strain evidence="2 3">U95</strain>
    </source>
</reference>
<dbReference type="Proteomes" id="UP000198767">
    <property type="component" value="Unassembled WGS sequence"/>
</dbReference>
<dbReference type="EMBL" id="FMWG01000002">
    <property type="protein sequence ID" value="SCZ52465.1"/>
    <property type="molecule type" value="Genomic_DNA"/>
</dbReference>